<dbReference type="Gene3D" id="1.10.510.10">
    <property type="entry name" value="Transferase(Phosphotransferase) domain 1"/>
    <property type="match status" value="1"/>
</dbReference>
<proteinExistence type="predicted"/>
<dbReference type="PANTHER" id="PTHR37542:SF3">
    <property type="entry name" value="PRION-INHIBITION AND PROPAGATION HELO DOMAIN-CONTAINING PROTEIN"/>
    <property type="match status" value="1"/>
</dbReference>
<keyword evidence="1" id="KW-0175">Coiled coil</keyword>
<evidence type="ECO:0000313" key="4">
    <source>
        <dbReference type="Proteomes" id="UP000241462"/>
    </source>
</evidence>
<dbReference type="InterPro" id="IPR038305">
    <property type="entry name" value="HeLo_sf"/>
</dbReference>
<dbReference type="GO" id="GO:0004672">
    <property type="term" value="F:protein kinase activity"/>
    <property type="evidence" value="ECO:0007669"/>
    <property type="project" value="InterPro"/>
</dbReference>
<dbReference type="Proteomes" id="UP000241462">
    <property type="component" value="Unassembled WGS sequence"/>
</dbReference>
<name>A0A2T3A271_9PEZI</name>
<gene>
    <name evidence="3" type="ORF">BD289DRAFT_351821</name>
</gene>
<dbReference type="STRING" id="2025994.A0A2T3A271"/>
<dbReference type="AlphaFoldDB" id="A0A2T3A271"/>
<evidence type="ECO:0000256" key="1">
    <source>
        <dbReference type="SAM" id="Coils"/>
    </source>
</evidence>
<reference evidence="3 4" key="1">
    <citation type="journal article" date="2018" name="Mycol. Prog.">
        <title>Coniella lustricola, a new species from submerged detritus.</title>
        <authorList>
            <person name="Raudabaugh D.B."/>
            <person name="Iturriaga T."/>
            <person name="Carver A."/>
            <person name="Mondo S."/>
            <person name="Pangilinan J."/>
            <person name="Lipzen A."/>
            <person name="He G."/>
            <person name="Amirebrahimi M."/>
            <person name="Grigoriev I.V."/>
            <person name="Miller A.N."/>
        </authorList>
    </citation>
    <scope>NUCLEOTIDE SEQUENCE [LARGE SCALE GENOMIC DNA]</scope>
    <source>
        <strain evidence="3 4">B22-T-1</strain>
    </source>
</reference>
<protein>
    <submittedName>
        <fullName evidence="3">Prion-inhibition and propagation-domain-containing protein</fullName>
    </submittedName>
</protein>
<sequence>TAVGLMSFAFQSFQTCVQAIEFFDTAQHIGTDGDLLQTGLEFERYRLLLWSDRVGLGQAEKHGVNWQLANSLLEQLVFSLTSASKLRERYSLEVDGETVTAEEGRRALAASAQVPKQGVRRLIDHLRPTIHTTAGSIIQSNNSAIKRLRWASRDKNKLQQYLAIIKKLIDNLEFLLDEADRKTDKNNYNRFLRDLVSLSHSTDEAGTIEQLLGQGSHESDVSEEAIRAAAHVKQVRLVLSADKREDEESSRSHRKAPGFMPTLRKLKYKNLQSCPGTELRRSGIELARYQNETVLIQWKIAEGTEWEKYKIQTKCLAVMLMSLDHESFRSLRCVGSFGKEDIGRHGIVFAVPQNSYDLELTTLQQLIATVSCANLARRLEIGRIIAEAVLQLHTGGWMHKSLRPENVVFLARKGSEPADILQSEPFLVGFEYARRDSPESAQAFTQLPEGHLAEDLYRHPQAQGVQRETYQKRFDMYALACILVELTAWKPL</sequence>
<evidence type="ECO:0000313" key="3">
    <source>
        <dbReference type="EMBL" id="PSR81517.1"/>
    </source>
</evidence>
<dbReference type="EMBL" id="KZ678500">
    <property type="protein sequence ID" value="PSR81517.1"/>
    <property type="molecule type" value="Genomic_DNA"/>
</dbReference>
<keyword evidence="4" id="KW-1185">Reference proteome</keyword>
<feature type="non-terminal residue" evidence="3">
    <location>
        <position position="1"/>
    </location>
</feature>
<dbReference type="PROSITE" id="PS50011">
    <property type="entry name" value="PROTEIN_KINASE_DOM"/>
    <property type="match status" value="1"/>
</dbReference>
<dbReference type="InParanoid" id="A0A2T3A271"/>
<feature type="coiled-coil region" evidence="1">
    <location>
        <begin position="158"/>
        <end position="185"/>
    </location>
</feature>
<feature type="non-terminal residue" evidence="3">
    <location>
        <position position="492"/>
    </location>
</feature>
<organism evidence="3 4">
    <name type="scientific">Coniella lustricola</name>
    <dbReference type="NCBI Taxonomy" id="2025994"/>
    <lineage>
        <taxon>Eukaryota</taxon>
        <taxon>Fungi</taxon>
        <taxon>Dikarya</taxon>
        <taxon>Ascomycota</taxon>
        <taxon>Pezizomycotina</taxon>
        <taxon>Sordariomycetes</taxon>
        <taxon>Sordariomycetidae</taxon>
        <taxon>Diaporthales</taxon>
        <taxon>Schizoparmaceae</taxon>
        <taxon>Coniella</taxon>
    </lineage>
</organism>
<dbReference type="Gene3D" id="1.20.120.1020">
    <property type="entry name" value="Prion-inhibition and propagation, HeLo domain"/>
    <property type="match status" value="1"/>
</dbReference>
<dbReference type="InterPro" id="IPR011009">
    <property type="entry name" value="Kinase-like_dom_sf"/>
</dbReference>
<accession>A0A2T3A271</accession>
<keyword evidence="3" id="KW-0034">Amyloid</keyword>
<feature type="domain" description="Protein kinase" evidence="2">
    <location>
        <begin position="206"/>
        <end position="492"/>
    </location>
</feature>
<evidence type="ECO:0000259" key="2">
    <source>
        <dbReference type="PROSITE" id="PS50011"/>
    </source>
</evidence>
<keyword evidence="3" id="KW-0640">Prion</keyword>
<dbReference type="InterPro" id="IPR029498">
    <property type="entry name" value="HeLo_dom"/>
</dbReference>
<dbReference type="InterPro" id="IPR000719">
    <property type="entry name" value="Prot_kinase_dom"/>
</dbReference>
<dbReference type="PANTHER" id="PTHR37542">
    <property type="entry name" value="HELO DOMAIN-CONTAINING PROTEIN-RELATED"/>
    <property type="match status" value="1"/>
</dbReference>
<dbReference type="SUPFAM" id="SSF56112">
    <property type="entry name" value="Protein kinase-like (PK-like)"/>
    <property type="match status" value="1"/>
</dbReference>
<dbReference type="Pfam" id="PF14479">
    <property type="entry name" value="HeLo"/>
    <property type="match status" value="1"/>
</dbReference>
<dbReference type="GO" id="GO:0005524">
    <property type="term" value="F:ATP binding"/>
    <property type="evidence" value="ECO:0007669"/>
    <property type="project" value="InterPro"/>
</dbReference>
<dbReference type="OrthoDB" id="5182438at2759"/>